<protein>
    <recommendedName>
        <fullName evidence="10">Protein-export membrane protein SecG</fullName>
    </recommendedName>
</protein>
<dbReference type="GO" id="GO:0065002">
    <property type="term" value="P:intracellular protein transmembrane transport"/>
    <property type="evidence" value="ECO:0007669"/>
    <property type="project" value="TreeGrafter"/>
</dbReference>
<evidence type="ECO:0000256" key="8">
    <source>
        <dbReference type="ARBA" id="ARBA00023010"/>
    </source>
</evidence>
<dbReference type="GO" id="GO:0009306">
    <property type="term" value="P:protein secretion"/>
    <property type="evidence" value="ECO:0007669"/>
    <property type="project" value="UniProtKB-UniRule"/>
</dbReference>
<dbReference type="AlphaFoldDB" id="A0A290Q2Y4"/>
<evidence type="ECO:0000256" key="1">
    <source>
        <dbReference type="ARBA" id="ARBA00004651"/>
    </source>
</evidence>
<keyword evidence="7 10" id="KW-1133">Transmembrane helix</keyword>
<keyword evidence="9 10" id="KW-0472">Membrane</keyword>
<dbReference type="InterPro" id="IPR004692">
    <property type="entry name" value="SecG"/>
</dbReference>
<feature type="region of interest" description="Disordered" evidence="11">
    <location>
        <begin position="107"/>
        <end position="126"/>
    </location>
</feature>
<dbReference type="GO" id="GO:0005886">
    <property type="term" value="C:plasma membrane"/>
    <property type="evidence" value="ECO:0007669"/>
    <property type="project" value="UniProtKB-SubCell"/>
</dbReference>
<sequence length="126" mass="12613">MSILINIFMVVLVLVSAFLVLIVLAQKAKSDGGVGAAMGGGVAEATFGAETGNVLTNATIKASIAFFVLCFGLYLGKIYQYKHKAKEEGALPTITAPAVLPAPAATAPEAAPAAATPAPAPATTTP</sequence>
<dbReference type="NCBIfam" id="TIGR00810">
    <property type="entry name" value="secG"/>
    <property type="match status" value="1"/>
</dbReference>
<evidence type="ECO:0000256" key="4">
    <source>
        <dbReference type="ARBA" id="ARBA00022475"/>
    </source>
</evidence>
<keyword evidence="8 10" id="KW-0811">Translocation</keyword>
<name>A0A290Q2Y4_9BACT</name>
<dbReference type="Proteomes" id="UP000217265">
    <property type="component" value="Chromosome"/>
</dbReference>
<keyword evidence="6 10" id="KW-0653">Protein transport</keyword>
<keyword evidence="13" id="KW-1185">Reference proteome</keyword>
<dbReference type="PANTHER" id="PTHR34182">
    <property type="entry name" value="PROTEIN-EXPORT MEMBRANE PROTEIN SECG"/>
    <property type="match status" value="1"/>
</dbReference>
<gene>
    <name evidence="12" type="primary">secG</name>
    <name evidence="12" type="ORF">CMV30_03065</name>
</gene>
<proteinExistence type="inferred from homology"/>
<evidence type="ECO:0000256" key="11">
    <source>
        <dbReference type="SAM" id="MobiDB-lite"/>
    </source>
</evidence>
<evidence type="ECO:0000313" key="12">
    <source>
        <dbReference type="EMBL" id="ATC63025.1"/>
    </source>
</evidence>
<evidence type="ECO:0000256" key="7">
    <source>
        <dbReference type="ARBA" id="ARBA00022989"/>
    </source>
</evidence>
<evidence type="ECO:0000256" key="6">
    <source>
        <dbReference type="ARBA" id="ARBA00022927"/>
    </source>
</evidence>
<keyword evidence="5 10" id="KW-0812">Transmembrane</keyword>
<comment type="caution">
    <text evidence="10">Lacks conserved residue(s) required for the propagation of feature annotation.</text>
</comment>
<keyword evidence="4 10" id="KW-1003">Cell membrane</keyword>
<evidence type="ECO:0000256" key="9">
    <source>
        <dbReference type="ARBA" id="ARBA00023136"/>
    </source>
</evidence>
<dbReference type="RefSeq" id="WP_096054657.1">
    <property type="nucleotide sequence ID" value="NZ_CP023344.1"/>
</dbReference>
<evidence type="ECO:0000256" key="10">
    <source>
        <dbReference type="RuleBase" id="RU365087"/>
    </source>
</evidence>
<dbReference type="KEGG" id="vbh:CMV30_03065"/>
<dbReference type="Pfam" id="PF03840">
    <property type="entry name" value="SecG"/>
    <property type="match status" value="1"/>
</dbReference>
<dbReference type="EMBL" id="CP023344">
    <property type="protein sequence ID" value="ATC63025.1"/>
    <property type="molecule type" value="Genomic_DNA"/>
</dbReference>
<dbReference type="GO" id="GO:0043952">
    <property type="term" value="P:protein transport by the Sec complex"/>
    <property type="evidence" value="ECO:0007669"/>
    <property type="project" value="TreeGrafter"/>
</dbReference>
<feature type="transmembrane region" description="Helical" evidence="10">
    <location>
        <begin position="58"/>
        <end position="76"/>
    </location>
</feature>
<evidence type="ECO:0000256" key="2">
    <source>
        <dbReference type="ARBA" id="ARBA00008445"/>
    </source>
</evidence>
<evidence type="ECO:0000313" key="13">
    <source>
        <dbReference type="Proteomes" id="UP000217265"/>
    </source>
</evidence>
<dbReference type="OrthoDB" id="200003at2"/>
<evidence type="ECO:0000256" key="5">
    <source>
        <dbReference type="ARBA" id="ARBA00022692"/>
    </source>
</evidence>
<dbReference type="PANTHER" id="PTHR34182:SF1">
    <property type="entry name" value="PROTEIN-EXPORT MEMBRANE PROTEIN SECG"/>
    <property type="match status" value="1"/>
</dbReference>
<comment type="function">
    <text evidence="10">Involved in protein export. Participates in an early event of protein translocation.</text>
</comment>
<accession>A0A290Q2Y4</accession>
<dbReference type="GO" id="GO:0015450">
    <property type="term" value="F:protein-transporting ATPase activity"/>
    <property type="evidence" value="ECO:0007669"/>
    <property type="project" value="UniProtKB-UniRule"/>
</dbReference>
<evidence type="ECO:0000256" key="3">
    <source>
        <dbReference type="ARBA" id="ARBA00022448"/>
    </source>
</evidence>
<organism evidence="12 13">
    <name type="scientific">Nibricoccus aquaticus</name>
    <dbReference type="NCBI Taxonomy" id="2576891"/>
    <lineage>
        <taxon>Bacteria</taxon>
        <taxon>Pseudomonadati</taxon>
        <taxon>Verrucomicrobiota</taxon>
        <taxon>Opitutia</taxon>
        <taxon>Opitutales</taxon>
        <taxon>Opitutaceae</taxon>
        <taxon>Nibricoccus</taxon>
    </lineage>
</organism>
<reference evidence="12 13" key="1">
    <citation type="submission" date="2017-09" db="EMBL/GenBank/DDBJ databases">
        <title>Complete genome sequence of Verrucomicrobial strain HZ-65, isolated from freshwater.</title>
        <authorList>
            <person name="Choi A."/>
        </authorList>
    </citation>
    <scope>NUCLEOTIDE SEQUENCE [LARGE SCALE GENOMIC DNA]</scope>
    <source>
        <strain evidence="12 13">HZ-65</strain>
    </source>
</reference>
<keyword evidence="3 10" id="KW-0813">Transport</keyword>
<comment type="similarity">
    <text evidence="2 10">Belongs to the SecG family.</text>
</comment>
<comment type="subcellular location">
    <subcellularLocation>
        <location evidence="1 10">Cell membrane</location>
        <topology evidence="1 10">Multi-pass membrane protein</topology>
    </subcellularLocation>
</comment>